<name>A0AA88DVQ7_FICCA</name>
<comment type="caution">
    <text evidence="2">The sequence shown here is derived from an EMBL/GenBank/DDBJ whole genome shotgun (WGS) entry which is preliminary data.</text>
</comment>
<dbReference type="AlphaFoldDB" id="A0AA88DVQ7"/>
<feature type="region of interest" description="Disordered" evidence="1">
    <location>
        <begin position="67"/>
        <end position="87"/>
    </location>
</feature>
<protein>
    <submittedName>
        <fullName evidence="2">Uncharacterized protein</fullName>
    </submittedName>
</protein>
<evidence type="ECO:0000256" key="1">
    <source>
        <dbReference type="SAM" id="MobiDB-lite"/>
    </source>
</evidence>
<organism evidence="2 3">
    <name type="scientific">Ficus carica</name>
    <name type="common">Common fig</name>
    <dbReference type="NCBI Taxonomy" id="3494"/>
    <lineage>
        <taxon>Eukaryota</taxon>
        <taxon>Viridiplantae</taxon>
        <taxon>Streptophyta</taxon>
        <taxon>Embryophyta</taxon>
        <taxon>Tracheophyta</taxon>
        <taxon>Spermatophyta</taxon>
        <taxon>Magnoliopsida</taxon>
        <taxon>eudicotyledons</taxon>
        <taxon>Gunneridae</taxon>
        <taxon>Pentapetalae</taxon>
        <taxon>rosids</taxon>
        <taxon>fabids</taxon>
        <taxon>Rosales</taxon>
        <taxon>Moraceae</taxon>
        <taxon>Ficeae</taxon>
        <taxon>Ficus</taxon>
    </lineage>
</organism>
<dbReference type="EMBL" id="BTGU01000132">
    <property type="protein sequence ID" value="GMN62648.1"/>
    <property type="molecule type" value="Genomic_DNA"/>
</dbReference>
<dbReference type="Proteomes" id="UP001187192">
    <property type="component" value="Unassembled WGS sequence"/>
</dbReference>
<dbReference type="Gramene" id="FCD_00023978-RA">
    <property type="protein sequence ID" value="FCD_00023978-RA:cds"/>
    <property type="gene ID" value="FCD_00023978"/>
</dbReference>
<evidence type="ECO:0000313" key="3">
    <source>
        <dbReference type="Proteomes" id="UP001187192"/>
    </source>
</evidence>
<proteinExistence type="predicted"/>
<keyword evidence="3" id="KW-1185">Reference proteome</keyword>
<gene>
    <name evidence="2" type="ORF">TIFTF001_031731</name>
</gene>
<sequence length="129" mass="13743">MIFVGSLCLAGDLFPSRKTMVATALPSILHYRFVSSGLLRPEIASSTRKTKKGGDWCLEMVSLGVKTKRPRHRGSASLQARRGDSPPTHRLLACCLGYPLAAVGLVGKADRGGSGRATSEESQSCLGRN</sequence>
<reference evidence="2" key="1">
    <citation type="submission" date="2023-07" db="EMBL/GenBank/DDBJ databases">
        <title>draft genome sequence of fig (Ficus carica).</title>
        <authorList>
            <person name="Takahashi T."/>
            <person name="Nishimura K."/>
        </authorList>
    </citation>
    <scope>NUCLEOTIDE SEQUENCE</scope>
</reference>
<evidence type="ECO:0000313" key="2">
    <source>
        <dbReference type="EMBL" id="GMN62648.1"/>
    </source>
</evidence>
<accession>A0AA88DVQ7</accession>